<accession>A0A8S9LNZ7</accession>
<proteinExistence type="predicted"/>
<feature type="compositionally biased region" description="Low complexity" evidence="1">
    <location>
        <begin position="171"/>
        <end position="192"/>
    </location>
</feature>
<feature type="region of interest" description="Disordered" evidence="1">
    <location>
        <begin position="283"/>
        <end position="339"/>
    </location>
</feature>
<dbReference type="AlphaFoldDB" id="A0A8S9LNZ7"/>
<feature type="compositionally biased region" description="Basic and acidic residues" evidence="1">
    <location>
        <begin position="123"/>
        <end position="134"/>
    </location>
</feature>
<feature type="region of interest" description="Disordered" evidence="1">
    <location>
        <begin position="108"/>
        <end position="200"/>
    </location>
</feature>
<dbReference type="EMBL" id="QGKW02000276">
    <property type="protein sequence ID" value="KAF2608272.1"/>
    <property type="molecule type" value="Genomic_DNA"/>
</dbReference>
<sequence length="431" mass="48373">MYGTTQKQKECPHHGFDDDHVLGIFYDGVEWEFRNALNAASNGDFMTQTTEGPHALIENMAASSSNKNEETDRSKKVNSMDTRKIDDLAAKVDLLLKNNQNQIYVMEETNLEPGTTDAAAETKTSEEDQQEVSKKIMQFKNYHPNPNVRNNPHLFSYKTNPDNPNDRSKGNHQAQNQSQNRQNNPQAAPATASGPPDELKGMKQQLLQGQQIQGKVLNQVTTEINTRMDNMFTELNSKYDAVASHIRQMDVQIAQTAETIKRQHGTLPGKTYKNPKDCNTVELRSGRHLSDPVPKKLTAQEKGKQKEGEQPPLEDVHDDHEPKQPTAAEPVAPTTQNQSVPTRIYIPKVPYSVPAKKSLKDCEEMKCKKMLEELNVKFSLMDAIQMIPSMHNGQNFMISNENAAMTPQQGMIEEILAGDPLEVALIRVESN</sequence>
<comment type="caution">
    <text evidence="2">The sequence shown here is derived from an EMBL/GenBank/DDBJ whole genome shotgun (WGS) entry which is preliminary data.</text>
</comment>
<organism evidence="2 3">
    <name type="scientific">Brassica cretica</name>
    <name type="common">Mustard</name>
    <dbReference type="NCBI Taxonomy" id="69181"/>
    <lineage>
        <taxon>Eukaryota</taxon>
        <taxon>Viridiplantae</taxon>
        <taxon>Streptophyta</taxon>
        <taxon>Embryophyta</taxon>
        <taxon>Tracheophyta</taxon>
        <taxon>Spermatophyta</taxon>
        <taxon>Magnoliopsida</taxon>
        <taxon>eudicotyledons</taxon>
        <taxon>Gunneridae</taxon>
        <taxon>Pentapetalae</taxon>
        <taxon>rosids</taxon>
        <taxon>malvids</taxon>
        <taxon>Brassicales</taxon>
        <taxon>Brassicaceae</taxon>
        <taxon>Brassiceae</taxon>
        <taxon>Brassica</taxon>
    </lineage>
</organism>
<evidence type="ECO:0000313" key="3">
    <source>
        <dbReference type="Proteomes" id="UP000712281"/>
    </source>
</evidence>
<reference evidence="2" key="1">
    <citation type="submission" date="2019-12" db="EMBL/GenBank/DDBJ databases">
        <title>Genome sequencing and annotation of Brassica cretica.</title>
        <authorList>
            <person name="Studholme D.J."/>
            <person name="Sarris P.F."/>
        </authorList>
    </citation>
    <scope>NUCLEOTIDE SEQUENCE</scope>
    <source>
        <strain evidence="2">PFS-001/15</strain>
        <tissue evidence="2">Leaf</tissue>
    </source>
</reference>
<evidence type="ECO:0000313" key="2">
    <source>
        <dbReference type="EMBL" id="KAF2608272.1"/>
    </source>
</evidence>
<gene>
    <name evidence="2" type="ORF">F2Q68_00044215</name>
</gene>
<dbReference type="Proteomes" id="UP000712281">
    <property type="component" value="Unassembled WGS sequence"/>
</dbReference>
<protein>
    <submittedName>
        <fullName evidence="2">Uncharacterized protein</fullName>
    </submittedName>
</protein>
<evidence type="ECO:0000256" key="1">
    <source>
        <dbReference type="SAM" id="MobiDB-lite"/>
    </source>
</evidence>
<feature type="compositionally biased region" description="Basic and acidic residues" evidence="1">
    <location>
        <begin position="284"/>
        <end position="323"/>
    </location>
</feature>
<name>A0A8S9LNZ7_BRACR</name>